<feature type="transmembrane region" description="Helical" evidence="6">
    <location>
        <begin position="282"/>
        <end position="301"/>
    </location>
</feature>
<reference evidence="8" key="1">
    <citation type="submission" date="2023-03" db="EMBL/GenBank/DDBJ databases">
        <title>Andean soil-derived lignocellulolytic bacterial consortium as a source of novel taxa and putative plastic-active enzymes.</title>
        <authorList>
            <person name="Diaz-Garcia L."/>
            <person name="Chuvochina M."/>
            <person name="Feuerriegel G."/>
            <person name="Bunk B."/>
            <person name="Sproer C."/>
            <person name="Streit W.R."/>
            <person name="Rodriguez L.M."/>
            <person name="Overmann J."/>
            <person name="Jimenez D.J."/>
        </authorList>
    </citation>
    <scope>NUCLEOTIDE SEQUENCE</scope>
    <source>
        <strain evidence="8">MAG 26</strain>
    </source>
</reference>
<evidence type="ECO:0000256" key="5">
    <source>
        <dbReference type="ARBA" id="ARBA00023136"/>
    </source>
</evidence>
<dbReference type="Proteomes" id="UP001218362">
    <property type="component" value="Chromosome"/>
</dbReference>
<evidence type="ECO:0000256" key="1">
    <source>
        <dbReference type="ARBA" id="ARBA00004141"/>
    </source>
</evidence>
<dbReference type="AlphaFoldDB" id="A0AAJ5X6R3"/>
<dbReference type="Pfam" id="PF00892">
    <property type="entry name" value="EamA"/>
    <property type="match status" value="2"/>
</dbReference>
<dbReference type="SUPFAM" id="SSF103481">
    <property type="entry name" value="Multidrug resistance efflux transporter EmrE"/>
    <property type="match status" value="2"/>
</dbReference>
<feature type="transmembrane region" description="Helical" evidence="6">
    <location>
        <begin position="48"/>
        <end position="66"/>
    </location>
</feature>
<comment type="subcellular location">
    <subcellularLocation>
        <location evidence="1">Membrane</location>
        <topology evidence="1">Multi-pass membrane protein</topology>
    </subcellularLocation>
</comment>
<feature type="domain" description="EamA" evidence="7">
    <location>
        <begin position="22"/>
        <end position="150"/>
    </location>
</feature>
<feature type="domain" description="EamA" evidence="7">
    <location>
        <begin position="166"/>
        <end position="300"/>
    </location>
</feature>
<dbReference type="InterPro" id="IPR050638">
    <property type="entry name" value="AA-Vitamin_Transporters"/>
</dbReference>
<keyword evidence="4 6" id="KW-1133">Transmembrane helix</keyword>
<evidence type="ECO:0000313" key="8">
    <source>
        <dbReference type="EMBL" id="WEK45576.1"/>
    </source>
</evidence>
<dbReference type="InterPro" id="IPR037185">
    <property type="entry name" value="EmrE-like"/>
</dbReference>
<feature type="transmembrane region" description="Helical" evidence="6">
    <location>
        <begin position="195"/>
        <end position="216"/>
    </location>
</feature>
<evidence type="ECO:0000256" key="3">
    <source>
        <dbReference type="ARBA" id="ARBA00022692"/>
    </source>
</evidence>
<keyword evidence="3 6" id="KW-0812">Transmembrane</keyword>
<organism evidence="8 9">
    <name type="scientific">Candidatus Andeanibacterium colombiense</name>
    <dbReference type="NCBI Taxonomy" id="3121345"/>
    <lineage>
        <taxon>Bacteria</taxon>
        <taxon>Pseudomonadati</taxon>
        <taxon>Pseudomonadota</taxon>
        <taxon>Alphaproteobacteria</taxon>
        <taxon>Sphingomonadales</taxon>
        <taxon>Sphingomonadaceae</taxon>
        <taxon>Candidatus Andeanibacterium</taxon>
    </lineage>
</organism>
<dbReference type="KEGG" id="acob:P0Y56_11090"/>
<dbReference type="InterPro" id="IPR000620">
    <property type="entry name" value="EamA_dom"/>
</dbReference>
<evidence type="ECO:0000259" key="7">
    <source>
        <dbReference type="Pfam" id="PF00892"/>
    </source>
</evidence>
<dbReference type="EMBL" id="CP119316">
    <property type="protein sequence ID" value="WEK45576.1"/>
    <property type="molecule type" value="Genomic_DNA"/>
</dbReference>
<evidence type="ECO:0000256" key="6">
    <source>
        <dbReference type="SAM" id="Phobius"/>
    </source>
</evidence>
<name>A0AAJ5X6R3_9SPHN</name>
<feature type="transmembrane region" description="Helical" evidence="6">
    <location>
        <begin position="103"/>
        <end position="127"/>
    </location>
</feature>
<feature type="transmembrane region" description="Helical" evidence="6">
    <location>
        <begin position="163"/>
        <end position="183"/>
    </location>
</feature>
<sequence>MNLARDDHSQHSLLRPGVVIPFVLVALIWGSTWFAIKDGIGAVPVSWSVTWRFTLAAAGMFALALWRGEGVRLTGRGHLVALMLGVAQFCCNFNLVYRAEQYLTSGIVAVLFAMLMLPNALFAWIVFRQKATRGFLAGTAIALTGIVLLLIHEARLAPLGGEVSLGIAMSICAICVASFANVLQASPAARAQPMVTMLAWAMLWGACADFGFAWATSGPPVLPLDARYLGGVAYLALIGSVVTFPLYFQLIRELGPGRAAYNGVVVPIIAMGFSTVLEGYRWSLLAGSGAVLALIGLVVAMRARSPSR</sequence>
<dbReference type="PANTHER" id="PTHR32322">
    <property type="entry name" value="INNER MEMBRANE TRANSPORTER"/>
    <property type="match status" value="1"/>
</dbReference>
<evidence type="ECO:0000313" key="9">
    <source>
        <dbReference type="Proteomes" id="UP001218362"/>
    </source>
</evidence>
<comment type="similarity">
    <text evidence="2">Belongs to the EamA transporter family.</text>
</comment>
<evidence type="ECO:0000256" key="4">
    <source>
        <dbReference type="ARBA" id="ARBA00022989"/>
    </source>
</evidence>
<feature type="transmembrane region" description="Helical" evidence="6">
    <location>
        <begin position="134"/>
        <end position="151"/>
    </location>
</feature>
<dbReference type="GO" id="GO:0016020">
    <property type="term" value="C:membrane"/>
    <property type="evidence" value="ECO:0007669"/>
    <property type="project" value="UniProtKB-SubCell"/>
</dbReference>
<proteinExistence type="inferred from homology"/>
<keyword evidence="5 6" id="KW-0472">Membrane</keyword>
<evidence type="ECO:0000256" key="2">
    <source>
        <dbReference type="ARBA" id="ARBA00007362"/>
    </source>
</evidence>
<protein>
    <submittedName>
        <fullName evidence="8">EamA family transporter</fullName>
    </submittedName>
</protein>
<feature type="transmembrane region" description="Helical" evidence="6">
    <location>
        <begin position="12"/>
        <end position="36"/>
    </location>
</feature>
<feature type="transmembrane region" description="Helical" evidence="6">
    <location>
        <begin position="78"/>
        <end position="97"/>
    </location>
</feature>
<feature type="transmembrane region" description="Helical" evidence="6">
    <location>
        <begin position="259"/>
        <end position="276"/>
    </location>
</feature>
<feature type="transmembrane region" description="Helical" evidence="6">
    <location>
        <begin position="228"/>
        <end position="247"/>
    </location>
</feature>
<dbReference type="PANTHER" id="PTHR32322:SF2">
    <property type="entry name" value="EAMA DOMAIN-CONTAINING PROTEIN"/>
    <property type="match status" value="1"/>
</dbReference>
<gene>
    <name evidence="8" type="ORF">P0Y56_11090</name>
</gene>
<accession>A0AAJ5X6R3</accession>